<dbReference type="AlphaFoldDB" id="A0A413R801"/>
<sequence length="939" mass="106795">MGGCIMRPIKLIISAFGPYAECETIDFEKLGNKGLYLITGDTGAGKTTIFDAITYVLYGKSSGKTRSSSMLRSKYAKPDVPTFVKMEFEYRNKKYVIERNPEYERPKIHGEGTTTQSANATLIYPDKDTPVTGSSNVTVAINELIGLDYEQFTQIAMIAQNDFLKLLLADTDERRKIFSKIFNTYPYEKLQLKLGDEAKRLRRLVDDQNKSISQYIDGIRCSDSFVARQQLEAIKNNKTENGIENTIDFIEELINNDQDLLKVINERIIKTEKALSDVDKKLVEVNRDNSAKKQKLNAEQFIESNKSNLELLEKRVELCKEEEPVRKELEYKIKEQEQLMPKYDKLFDTEKEYVNELKLIKTKESEFESLCKDIENLNKVLATNKENLQKLKDADAVLVKIENAKTGYDNVKKNLSNIINQCNDYEGKNHELELLQQRAIKANDSWETKSNECAAIEKTFLNQQAGILAGNLRDGEPCIVCGSTVHPNPFKLMDKQITEKMVEDAKNKVNELKAIATNDSNKAGMQKGIVDTLYESIVENFRNLKEIFKEVLEERAINTVSDIKAWSDEKLVKVEEAISKNNGYYEIAKNNVQVKEQIEKQIPETEEQINNNNNKKDILNSDISNLKIKNRENAILLEQFREKLEFQSRKDAESNLNQLKINLSELENKATQALNSYDKCKKSIDDANATIKTIEEQLKDSKNYDLEQLISESNKLQEEKKAVNNQRNDVSIRIEINTGALENIKANLNKLVTTEEKYKWVNALAQTANGNINGKSKIALETYVQISYFERIINRANLRFMKMTNGQYELKRSTESDDQRSKTGLELNVIDHYNGTERDVRTLSGGESFKASLSLALGLSDEIHCAAGGIKIDTLFVDEGFGTLDEDSLNSAIEALNTLTEGDRLVGIISHVQELKTRIDRKIIVSKNKVKGSKVAVEI</sequence>
<dbReference type="GO" id="GO:0016887">
    <property type="term" value="F:ATP hydrolysis activity"/>
    <property type="evidence" value="ECO:0007669"/>
    <property type="project" value="InterPro"/>
</dbReference>
<organism evidence="6 7">
    <name type="scientific">Eubacterium ventriosum</name>
    <dbReference type="NCBI Taxonomy" id="39496"/>
    <lineage>
        <taxon>Bacteria</taxon>
        <taxon>Bacillati</taxon>
        <taxon>Bacillota</taxon>
        <taxon>Clostridia</taxon>
        <taxon>Eubacteriales</taxon>
        <taxon>Eubacteriaceae</taxon>
        <taxon>Eubacterium</taxon>
    </lineage>
</organism>
<dbReference type="EMBL" id="QSFD01000006">
    <property type="protein sequence ID" value="RHA18264.1"/>
    <property type="molecule type" value="Genomic_DNA"/>
</dbReference>
<protein>
    <recommendedName>
        <fullName evidence="3">Nuclease SbcCD subunit C</fullName>
    </recommendedName>
</protein>
<comment type="subunit">
    <text evidence="2">Heterodimer of SbcC and SbcD.</text>
</comment>
<comment type="caution">
    <text evidence="6">The sequence shown here is derived from an EMBL/GenBank/DDBJ whole genome shotgun (WGS) entry which is preliminary data.</text>
</comment>
<dbReference type="PANTHER" id="PTHR32114">
    <property type="entry name" value="ABC TRANSPORTER ABCH.3"/>
    <property type="match status" value="1"/>
</dbReference>
<dbReference type="GO" id="GO:0006302">
    <property type="term" value="P:double-strand break repair"/>
    <property type="evidence" value="ECO:0007669"/>
    <property type="project" value="InterPro"/>
</dbReference>
<dbReference type="PANTHER" id="PTHR32114:SF2">
    <property type="entry name" value="ABC TRANSPORTER ABCH.3"/>
    <property type="match status" value="1"/>
</dbReference>
<keyword evidence="4" id="KW-0175">Coiled coil</keyword>
<dbReference type="InterPro" id="IPR027417">
    <property type="entry name" value="P-loop_NTPase"/>
</dbReference>
<feature type="coiled-coil region" evidence="4">
    <location>
        <begin position="360"/>
        <end position="428"/>
    </location>
</feature>
<dbReference type="Gene3D" id="3.40.50.300">
    <property type="entry name" value="P-loop containing nucleotide triphosphate hydrolases"/>
    <property type="match status" value="2"/>
</dbReference>
<name>A0A413R801_9FIRM</name>
<evidence type="ECO:0000256" key="3">
    <source>
        <dbReference type="ARBA" id="ARBA00013368"/>
    </source>
</evidence>
<evidence type="ECO:0000259" key="5">
    <source>
        <dbReference type="Pfam" id="PF13476"/>
    </source>
</evidence>
<feature type="coiled-coil region" evidence="4">
    <location>
        <begin position="495"/>
        <end position="522"/>
    </location>
</feature>
<feature type="domain" description="Rad50/SbcC-type AAA" evidence="5">
    <location>
        <begin position="10"/>
        <end position="217"/>
    </location>
</feature>
<reference evidence="6 7" key="1">
    <citation type="submission" date="2018-08" db="EMBL/GenBank/DDBJ databases">
        <title>A genome reference for cultivated species of the human gut microbiota.</title>
        <authorList>
            <person name="Zou Y."/>
            <person name="Xue W."/>
            <person name="Luo G."/>
        </authorList>
    </citation>
    <scope>NUCLEOTIDE SEQUENCE [LARGE SCALE GENOMIC DNA]</scope>
    <source>
        <strain evidence="6 7">AM44-11BH</strain>
    </source>
</reference>
<dbReference type="Pfam" id="PF13558">
    <property type="entry name" value="SbcC_Walker_B"/>
    <property type="match status" value="1"/>
</dbReference>
<feature type="coiled-coil region" evidence="4">
    <location>
        <begin position="649"/>
        <end position="733"/>
    </location>
</feature>
<dbReference type="InterPro" id="IPR038729">
    <property type="entry name" value="Rad50/SbcC_AAA"/>
</dbReference>
<accession>A0A413R801</accession>
<evidence type="ECO:0000256" key="4">
    <source>
        <dbReference type="SAM" id="Coils"/>
    </source>
</evidence>
<keyword evidence="7" id="KW-1185">Reference proteome</keyword>
<evidence type="ECO:0000313" key="6">
    <source>
        <dbReference type="EMBL" id="RHA18264.1"/>
    </source>
</evidence>
<evidence type="ECO:0000256" key="1">
    <source>
        <dbReference type="ARBA" id="ARBA00006930"/>
    </source>
</evidence>
<comment type="similarity">
    <text evidence="1">Belongs to the SMC family. SbcC subfamily.</text>
</comment>
<evidence type="ECO:0000256" key="2">
    <source>
        <dbReference type="ARBA" id="ARBA00011322"/>
    </source>
</evidence>
<evidence type="ECO:0000313" key="7">
    <source>
        <dbReference type="Proteomes" id="UP000284779"/>
    </source>
</evidence>
<gene>
    <name evidence="6" type="ORF">DW944_06965</name>
</gene>
<proteinExistence type="inferred from homology"/>
<dbReference type="Pfam" id="PF13476">
    <property type="entry name" value="AAA_23"/>
    <property type="match status" value="1"/>
</dbReference>
<dbReference type="Proteomes" id="UP000284779">
    <property type="component" value="Unassembled WGS sequence"/>
</dbReference>
<dbReference type="SUPFAM" id="SSF52540">
    <property type="entry name" value="P-loop containing nucleoside triphosphate hydrolases"/>
    <property type="match status" value="1"/>
</dbReference>